<keyword evidence="5" id="KW-0329">Glyoxylate bypass</keyword>
<keyword evidence="7" id="KW-0479">Metal-binding</keyword>
<evidence type="ECO:0000313" key="21">
    <source>
        <dbReference type="Proteomes" id="UP000030624"/>
    </source>
</evidence>
<feature type="binding site" evidence="14">
    <location>
        <position position="125"/>
    </location>
    <ligand>
        <name>D-threo-isocitrate</name>
        <dbReference type="ChEBI" id="CHEBI:15562"/>
    </ligand>
</feature>
<keyword evidence="10" id="KW-0560">Oxidoreductase</keyword>
<evidence type="ECO:0000256" key="2">
    <source>
        <dbReference type="ARBA" id="ARBA00007769"/>
    </source>
</evidence>
<evidence type="ECO:0000256" key="10">
    <source>
        <dbReference type="ARBA" id="ARBA00023002"/>
    </source>
</evidence>
<evidence type="ECO:0000256" key="6">
    <source>
        <dbReference type="ARBA" id="ARBA00022532"/>
    </source>
</evidence>
<feature type="site" description="Critical for catalysis" evidence="17">
    <location>
        <position position="156"/>
    </location>
</feature>
<evidence type="ECO:0000256" key="15">
    <source>
        <dbReference type="PIRSR" id="PIRSR604439-2"/>
    </source>
</evidence>
<dbReference type="NCBIfam" id="NF005425">
    <property type="entry name" value="PRK07006.1"/>
    <property type="match status" value="1"/>
</dbReference>
<protein>
    <recommendedName>
        <fullName evidence="4 13">Isocitrate dehydrogenase (NADP(+))</fullName>
        <ecNumber evidence="4 13">1.1.1.42</ecNumber>
    </recommendedName>
</protein>
<evidence type="ECO:0000256" key="17">
    <source>
        <dbReference type="PIRSR" id="PIRSR604439-4"/>
    </source>
</evidence>
<feature type="modified residue" description="Phosphoserine" evidence="18">
    <location>
        <position position="109"/>
    </location>
</feature>
<comment type="cofactor">
    <cofactor evidence="16">
        <name>Mg(2+)</name>
        <dbReference type="ChEBI" id="CHEBI:18420"/>
    </cofactor>
    <cofactor evidence="16">
        <name>Mn(2+)</name>
        <dbReference type="ChEBI" id="CHEBI:29035"/>
    </cofactor>
    <text evidence="16">Binds 1 Mg(2+) or Mn(2+) ion per subunit.</text>
</comment>
<dbReference type="NCBIfam" id="NF005036">
    <property type="entry name" value="PRK06451.1"/>
    <property type="match status" value="1"/>
</dbReference>
<evidence type="ECO:0000256" key="1">
    <source>
        <dbReference type="ARBA" id="ARBA00001936"/>
    </source>
</evidence>
<feature type="binding site" evidence="15">
    <location>
        <position position="389"/>
    </location>
    <ligand>
        <name>NADP(+)</name>
        <dbReference type="ChEBI" id="CHEBI:58349"/>
    </ligand>
</feature>
<sequence length="412" mass="45617">MNFEKITPPENGEKITYSDGKLTVPDSPVIPYFEGDGIGKDVVPAAKMVIDAAVEKIGKEIVWFKTYAGEDAHRIYGTYLPEDTLNAVREYRVAFKGPLTTPVGGGFRSLNVTIRQVLDLYANVRPVYYLNGFPSPLKNPEVVDLVIFRENTEDVYAGIEWPRGSEEANKIIKFLSDELGVSIRNDSGIGIKPISEFATKRLVRLAIQYAIDNERRSVTLVHKGNIMKYTEGAFRDWGYEVAKDEFGDRVITEDELWNNYNGELPKGKILINDRIADNMFQQLLTRTAEYDVLAMPNLNGDYMSDAAAALVGGLGVAPGSNIGDGMGVFEPVHGSAPKYAGQNKVNPTAQILTGVLMLEYLGWKKAGEMIKKAIELTIADKIVTYDLHRHMGGNLVGTREFAQAVVERLESV</sequence>
<dbReference type="GO" id="GO:0000287">
    <property type="term" value="F:magnesium ion binding"/>
    <property type="evidence" value="ECO:0007669"/>
    <property type="project" value="InterPro"/>
</dbReference>
<comment type="similarity">
    <text evidence="2">Belongs to the isocitrate and isopropylmalate dehydrogenases family.</text>
</comment>
<evidence type="ECO:0000256" key="8">
    <source>
        <dbReference type="ARBA" id="ARBA00022842"/>
    </source>
</evidence>
<dbReference type="GO" id="GO:0006097">
    <property type="term" value="P:glyoxylate cycle"/>
    <property type="evidence" value="ECO:0007669"/>
    <property type="project" value="UniProtKB-KW"/>
</dbReference>
<dbReference type="GeneID" id="24797523"/>
<feature type="binding site" evidence="16">
    <location>
        <position position="301"/>
    </location>
    <ligand>
        <name>Mg(2+)</name>
        <dbReference type="ChEBI" id="CHEBI:18420"/>
    </ligand>
</feature>
<feature type="binding site" evidence="15">
    <location>
        <begin position="333"/>
        <end position="339"/>
    </location>
    <ligand>
        <name>NADP(+)</name>
        <dbReference type="ChEBI" id="CHEBI:58349"/>
    </ligand>
</feature>
<comment type="cofactor">
    <cofactor evidence="1">
        <name>Mn(2+)</name>
        <dbReference type="ChEBI" id="CHEBI:29035"/>
    </cofactor>
</comment>
<feature type="binding site" evidence="14">
    <location>
        <position position="111"/>
    </location>
    <ligand>
        <name>D-threo-isocitrate</name>
        <dbReference type="ChEBI" id="CHEBI:15562"/>
    </ligand>
</feature>
<dbReference type="GO" id="GO:0004450">
    <property type="term" value="F:isocitrate dehydrogenase (NADP+) activity"/>
    <property type="evidence" value="ECO:0007669"/>
    <property type="project" value="UniProtKB-UniRule"/>
</dbReference>
<dbReference type="eggNOG" id="arCOG01164">
    <property type="taxonomic scope" value="Archaea"/>
</dbReference>
<evidence type="ECO:0000259" key="19">
    <source>
        <dbReference type="SMART" id="SM01329"/>
    </source>
</evidence>
<dbReference type="KEGG" id="gac:GACE_0933"/>
<evidence type="ECO:0000256" key="12">
    <source>
        <dbReference type="ARBA" id="ARBA00023554"/>
    </source>
</evidence>
<dbReference type="PANTHER" id="PTHR43504:SF1">
    <property type="entry name" value="ISOCITRATE DEHYDROGENASE [NADP]"/>
    <property type="match status" value="1"/>
</dbReference>
<dbReference type="Proteomes" id="UP000030624">
    <property type="component" value="Chromosome"/>
</dbReference>
<dbReference type="Gene3D" id="3.40.718.10">
    <property type="entry name" value="Isopropylmalate Dehydrogenase"/>
    <property type="match status" value="1"/>
</dbReference>
<feature type="binding site" evidence="15">
    <location>
        <position position="385"/>
    </location>
    <ligand>
        <name>NADP(+)</name>
        <dbReference type="ChEBI" id="CHEBI:58349"/>
    </ligand>
</feature>
<keyword evidence="8 16" id="KW-0460">Magnesium</keyword>
<keyword evidence="9 15" id="KW-0521">NADP</keyword>
<feature type="binding site" evidence="15">
    <location>
        <position position="100"/>
    </location>
    <ligand>
        <name>NADP(+)</name>
        <dbReference type="ChEBI" id="CHEBI:58349"/>
    </ligand>
</feature>
<dbReference type="NCBIfam" id="TIGR00183">
    <property type="entry name" value="prok_nadp_idh"/>
    <property type="match status" value="1"/>
</dbReference>
<feature type="modified residue" description="N6-succinyllysine" evidence="18">
    <location>
        <position position="96"/>
    </location>
</feature>
<feature type="binding site" evidence="14">
    <location>
        <position position="109"/>
    </location>
    <ligand>
        <name>D-threo-isocitrate</name>
        <dbReference type="ChEBI" id="CHEBI:15562"/>
    </ligand>
</feature>
<dbReference type="SUPFAM" id="SSF53659">
    <property type="entry name" value="Isocitrate/Isopropylmalate dehydrogenase-like"/>
    <property type="match status" value="1"/>
</dbReference>
<feature type="binding site" evidence="15">
    <location>
        <position position="346"/>
    </location>
    <ligand>
        <name>NADP(+)</name>
        <dbReference type="ChEBI" id="CHEBI:58349"/>
    </ligand>
</feature>
<gene>
    <name evidence="20" type="ORF">GACE_0933</name>
</gene>
<feature type="binding site" evidence="14">
    <location>
        <position position="115"/>
    </location>
    <ligand>
        <name>D-threo-isocitrate</name>
        <dbReference type="ChEBI" id="CHEBI:15562"/>
    </ligand>
</feature>
<comment type="catalytic activity">
    <reaction evidence="12">
        <text>D-threo-isocitrate + NADP(+) = 2-oxoglutarate + CO2 + NADPH</text>
        <dbReference type="Rhea" id="RHEA:19629"/>
        <dbReference type="ChEBI" id="CHEBI:15562"/>
        <dbReference type="ChEBI" id="CHEBI:16526"/>
        <dbReference type="ChEBI" id="CHEBI:16810"/>
        <dbReference type="ChEBI" id="CHEBI:57783"/>
        <dbReference type="ChEBI" id="CHEBI:58349"/>
        <dbReference type="EC" id="1.1.1.42"/>
    </reaction>
</comment>
<evidence type="ECO:0000256" key="16">
    <source>
        <dbReference type="PIRSR" id="PIRSR604439-3"/>
    </source>
</evidence>
<reference evidence="20 21" key="1">
    <citation type="journal article" date="2015" name="Appl. Environ. Microbiol.">
        <title>The Geoglobus acetivorans genome: Fe(III) reduction, acetate utilization, autotrophic growth, and degradation of aromatic compounds in a hyperthermophilic archaeon.</title>
        <authorList>
            <person name="Mardanov A.V."/>
            <person name="Slododkina G.B."/>
            <person name="Slobodkin A.I."/>
            <person name="Beletsky A.V."/>
            <person name="Gavrilov S.N."/>
            <person name="Kublanov I.V."/>
            <person name="Bonch-Osmolovskaya E.A."/>
            <person name="Skryabin K.G."/>
            <person name="Ravin N.V."/>
        </authorList>
    </citation>
    <scope>NUCLEOTIDE SEQUENCE [LARGE SCALE GENOMIC DNA]</scope>
    <source>
        <strain evidence="20 21">SBH6</strain>
    </source>
</reference>
<dbReference type="Pfam" id="PF00180">
    <property type="entry name" value="Iso_dh"/>
    <property type="match status" value="1"/>
</dbReference>
<dbReference type="EC" id="1.1.1.42" evidence="4 13"/>
<dbReference type="InterPro" id="IPR019818">
    <property type="entry name" value="IsoCit/isopropylmalate_DH_CS"/>
</dbReference>
<evidence type="ECO:0000256" key="5">
    <source>
        <dbReference type="ARBA" id="ARBA00022435"/>
    </source>
</evidence>
<evidence type="ECO:0000256" key="9">
    <source>
        <dbReference type="ARBA" id="ARBA00022857"/>
    </source>
</evidence>
<proteinExistence type="inferred from homology"/>
<evidence type="ECO:0000256" key="14">
    <source>
        <dbReference type="PIRSR" id="PIRSR604439-1"/>
    </source>
</evidence>
<dbReference type="InterPro" id="IPR024084">
    <property type="entry name" value="IsoPropMal-DH-like_dom"/>
</dbReference>
<evidence type="ECO:0000313" key="20">
    <source>
        <dbReference type="EMBL" id="AIY89980.1"/>
    </source>
</evidence>
<dbReference type="GO" id="GO:0006099">
    <property type="term" value="P:tricarboxylic acid cycle"/>
    <property type="evidence" value="ECO:0007669"/>
    <property type="project" value="UniProtKB-UniRule"/>
</dbReference>
<feature type="binding site" evidence="14">
    <location>
        <position position="149"/>
    </location>
    <ligand>
        <name>D-threo-isocitrate</name>
        <dbReference type="ChEBI" id="CHEBI:15562"/>
    </ligand>
</feature>
<feature type="modified residue" description="N6-acetyllysine" evidence="18">
    <location>
        <position position="138"/>
    </location>
</feature>
<dbReference type="HOGENOM" id="CLU_031953_7_1_2"/>
<evidence type="ECO:0000256" key="13">
    <source>
        <dbReference type="NCBIfam" id="TIGR00183"/>
    </source>
</evidence>
<dbReference type="AlphaFoldDB" id="A0A0A7GD26"/>
<evidence type="ECO:0000256" key="4">
    <source>
        <dbReference type="ARBA" id="ARBA00013013"/>
    </source>
</evidence>
<feature type="domain" description="Isopropylmalate dehydrogenase-like" evidence="19">
    <location>
        <begin position="29"/>
        <end position="405"/>
    </location>
</feature>
<dbReference type="PROSITE" id="PS00470">
    <property type="entry name" value="IDH_IMDH"/>
    <property type="match status" value="1"/>
</dbReference>
<dbReference type="GO" id="GO:0051287">
    <property type="term" value="F:NAD binding"/>
    <property type="evidence" value="ECO:0007669"/>
    <property type="project" value="InterPro"/>
</dbReference>
<comment type="subunit">
    <text evidence="3">Homodimer.</text>
</comment>
<name>A0A0A7GD26_GEOAI</name>
<dbReference type="InterPro" id="IPR004439">
    <property type="entry name" value="Isocitrate_DH_NADP_dimer_prok"/>
</dbReference>
<evidence type="ECO:0000256" key="11">
    <source>
        <dbReference type="ARBA" id="ARBA00023211"/>
    </source>
</evidence>
<keyword evidence="11 16" id="KW-0464">Manganese</keyword>
<evidence type="ECO:0000256" key="3">
    <source>
        <dbReference type="ARBA" id="ARBA00011738"/>
    </source>
</evidence>
<evidence type="ECO:0000256" key="18">
    <source>
        <dbReference type="PIRSR" id="PIRSR604439-5"/>
    </source>
</evidence>
<evidence type="ECO:0000256" key="7">
    <source>
        <dbReference type="ARBA" id="ARBA00022723"/>
    </source>
</evidence>
<keyword evidence="6" id="KW-0816">Tricarboxylic acid cycle</keyword>
<dbReference type="STRING" id="565033.GACE_0933"/>
<feature type="site" description="Critical for catalysis" evidence="17">
    <location>
        <position position="223"/>
    </location>
</feature>
<accession>A0A0A7GD26</accession>
<dbReference type="PANTHER" id="PTHR43504">
    <property type="entry name" value="ISOCITRATE DEHYDROGENASE [NADP]"/>
    <property type="match status" value="1"/>
</dbReference>
<dbReference type="EMBL" id="CP009552">
    <property type="protein sequence ID" value="AIY89980.1"/>
    <property type="molecule type" value="Genomic_DNA"/>
</dbReference>
<dbReference type="SMART" id="SM01329">
    <property type="entry name" value="Iso_dh"/>
    <property type="match status" value="1"/>
</dbReference>
<organism evidence="20 21">
    <name type="scientific">Geoglobus acetivorans</name>
    <dbReference type="NCBI Taxonomy" id="565033"/>
    <lineage>
        <taxon>Archaea</taxon>
        <taxon>Methanobacteriati</taxon>
        <taxon>Methanobacteriota</taxon>
        <taxon>Archaeoglobi</taxon>
        <taxon>Archaeoglobales</taxon>
        <taxon>Archaeoglobaceae</taxon>
        <taxon>Geoglobus</taxon>
    </lineage>
</organism>
<dbReference type="RefSeq" id="WP_048091563.1">
    <property type="nucleotide sequence ID" value="NZ_CP009552.1"/>
</dbReference>